<keyword evidence="1 2" id="KW-0732">Signal</keyword>
<comment type="caution">
    <text evidence="4">The sequence shown here is derived from an EMBL/GenBank/DDBJ whole genome shotgun (WGS) entry which is preliminary data.</text>
</comment>
<dbReference type="EMBL" id="JAHKNG010000038">
    <property type="protein sequence ID" value="MBU3031702.1"/>
    <property type="molecule type" value="Genomic_DNA"/>
</dbReference>
<dbReference type="RefSeq" id="WP_216034336.1">
    <property type="nucleotide sequence ID" value="NZ_JAHKNG010000038.1"/>
</dbReference>
<protein>
    <submittedName>
        <fullName evidence="4">Prolyl oligopeptidase family serine peptidase</fullName>
    </submittedName>
</protein>
<dbReference type="Pfam" id="PF18435">
    <property type="entry name" value="EstA_Ig_like"/>
    <property type="match status" value="1"/>
</dbReference>
<evidence type="ECO:0000259" key="3">
    <source>
        <dbReference type="Pfam" id="PF18435"/>
    </source>
</evidence>
<dbReference type="InterPro" id="IPR050955">
    <property type="entry name" value="Plant_Biomass_Hydrol_Est"/>
</dbReference>
<dbReference type="PANTHER" id="PTHR43037">
    <property type="entry name" value="UNNAMED PRODUCT-RELATED"/>
    <property type="match status" value="1"/>
</dbReference>
<evidence type="ECO:0000313" key="5">
    <source>
        <dbReference type="Proteomes" id="UP001166191"/>
    </source>
</evidence>
<sequence>MKFTHLLTLLFLAIPPAAIAQEPGGGGGPAVNRSVFATDAIIGVTAVTRVFGRSQNVTAAIVEFAAPLAAATLSPDSFAVDDRRILSARVAATPDLDAPAADGRFVILTLDPADEASVVFAPGMDEAPQLIVHLAAPLALAGGGVLAATETGVINTRVTNLIVEDFRQLRFADPETGLLLDYNLYVPAGADAGQDYPLVMFLHDAGVTGSNPRRTLQQGLGAVSFASPNDQARHPSFVLAPQFPVPLANDASQTSVYVEMLPRLIEQLATEHAIDRARIYTTGQSGGCMSSIALNVAHPDLFAGTLCVAGQWEPSVTAPLAGANFWAVVSEDDSKAFPGMTAIMEVLEANDARITRGSLDARATPEAQAEAVAAIRAEGAESNVFFTTFTPGSVLSGDGSNAGGAGHVNTWIYAYDIPAIRDWLFEQHR</sequence>
<dbReference type="PANTHER" id="PTHR43037:SF1">
    <property type="entry name" value="BLL1128 PROTEIN"/>
    <property type="match status" value="1"/>
</dbReference>
<gene>
    <name evidence="4" type="ORF">KNW02_16460</name>
</gene>
<dbReference type="InterPro" id="IPR041172">
    <property type="entry name" value="EstA_Ig-like_N"/>
</dbReference>
<proteinExistence type="predicted"/>
<organism evidence="4 5">
    <name type="scientific">Paracoccus marinaquae</name>
    <dbReference type="NCBI Taxonomy" id="2841926"/>
    <lineage>
        <taxon>Bacteria</taxon>
        <taxon>Pseudomonadati</taxon>
        <taxon>Pseudomonadota</taxon>
        <taxon>Alphaproteobacteria</taxon>
        <taxon>Rhodobacterales</taxon>
        <taxon>Paracoccaceae</taxon>
        <taxon>Paracoccus</taxon>
    </lineage>
</organism>
<feature type="chain" id="PRO_5045206387" evidence="2">
    <location>
        <begin position="21"/>
        <end position="429"/>
    </location>
</feature>
<feature type="signal peptide" evidence="2">
    <location>
        <begin position="1"/>
        <end position="20"/>
    </location>
</feature>
<evidence type="ECO:0000313" key="4">
    <source>
        <dbReference type="EMBL" id="MBU3031702.1"/>
    </source>
</evidence>
<accession>A0ABS6APC9</accession>
<evidence type="ECO:0000256" key="2">
    <source>
        <dbReference type="SAM" id="SignalP"/>
    </source>
</evidence>
<dbReference type="Proteomes" id="UP001166191">
    <property type="component" value="Unassembled WGS sequence"/>
</dbReference>
<name>A0ABS6APC9_9RHOB</name>
<keyword evidence="5" id="KW-1185">Reference proteome</keyword>
<evidence type="ECO:0000256" key="1">
    <source>
        <dbReference type="ARBA" id="ARBA00022729"/>
    </source>
</evidence>
<reference evidence="4" key="1">
    <citation type="submission" date="2021-06" db="EMBL/GenBank/DDBJ databases">
        <title>Paracoccus bacterium XHP0099 sp. nov., isolated from the surface waters of the Yellow Sea.</title>
        <authorList>
            <person name="Xue H."/>
            <person name="Zhang D."/>
        </authorList>
    </citation>
    <scope>NUCLEOTIDE SEQUENCE</scope>
    <source>
        <strain evidence="4">XHP0099</strain>
    </source>
</reference>
<feature type="domain" description="Esterase Ig-like N-terminal" evidence="3">
    <location>
        <begin position="44"/>
        <end position="122"/>
    </location>
</feature>